<gene>
    <name evidence="3" type="ORF">LY28_00047</name>
</gene>
<dbReference type="AlphaFoldDB" id="A0A318XRG3"/>
<dbReference type="OrthoDB" id="9815805at2"/>
<protein>
    <submittedName>
        <fullName evidence="3">Transcriptional regulator with XRE-family HTH domain</fullName>
    </submittedName>
</protein>
<dbReference type="EMBL" id="QKMR01000001">
    <property type="protein sequence ID" value="PYG90167.1"/>
    <property type="molecule type" value="Genomic_DNA"/>
</dbReference>
<accession>A0A318XRG3</accession>
<dbReference type="GO" id="GO:0003677">
    <property type="term" value="F:DNA binding"/>
    <property type="evidence" value="ECO:0007669"/>
    <property type="project" value="InterPro"/>
</dbReference>
<feature type="compositionally biased region" description="Basic and acidic residues" evidence="1">
    <location>
        <begin position="178"/>
        <end position="187"/>
    </location>
</feature>
<organism evidence="3 4">
    <name type="scientific">Ruminiclostridium sufflavum DSM 19573</name>
    <dbReference type="NCBI Taxonomy" id="1121337"/>
    <lineage>
        <taxon>Bacteria</taxon>
        <taxon>Bacillati</taxon>
        <taxon>Bacillota</taxon>
        <taxon>Clostridia</taxon>
        <taxon>Eubacteriales</taxon>
        <taxon>Oscillospiraceae</taxon>
        <taxon>Ruminiclostridium</taxon>
    </lineage>
</organism>
<reference evidence="3 4" key="1">
    <citation type="submission" date="2018-06" db="EMBL/GenBank/DDBJ databases">
        <title>Genomic Encyclopedia of Type Strains, Phase I: the one thousand microbial genomes (KMG-I) project.</title>
        <authorList>
            <person name="Kyrpides N."/>
        </authorList>
    </citation>
    <scope>NUCLEOTIDE SEQUENCE [LARGE SCALE GENOMIC DNA]</scope>
    <source>
        <strain evidence="3 4">DSM 19573</strain>
    </source>
</reference>
<dbReference type="Pfam" id="PF01381">
    <property type="entry name" value="HTH_3"/>
    <property type="match status" value="1"/>
</dbReference>
<dbReference type="RefSeq" id="WP_110460151.1">
    <property type="nucleotide sequence ID" value="NZ_QKMR01000001.1"/>
</dbReference>
<name>A0A318XRG3_9FIRM</name>
<dbReference type="Gene3D" id="1.10.260.40">
    <property type="entry name" value="lambda repressor-like DNA-binding domains"/>
    <property type="match status" value="1"/>
</dbReference>
<dbReference type="SMART" id="SM00530">
    <property type="entry name" value="HTH_XRE"/>
    <property type="match status" value="1"/>
</dbReference>
<dbReference type="CDD" id="cd00093">
    <property type="entry name" value="HTH_XRE"/>
    <property type="match status" value="1"/>
</dbReference>
<evidence type="ECO:0000259" key="2">
    <source>
        <dbReference type="PROSITE" id="PS50943"/>
    </source>
</evidence>
<dbReference type="InterPro" id="IPR001387">
    <property type="entry name" value="Cro/C1-type_HTH"/>
</dbReference>
<dbReference type="SUPFAM" id="SSF47413">
    <property type="entry name" value="lambda repressor-like DNA-binding domains"/>
    <property type="match status" value="1"/>
</dbReference>
<dbReference type="InterPro" id="IPR010982">
    <property type="entry name" value="Lambda_DNA-bd_dom_sf"/>
</dbReference>
<dbReference type="PROSITE" id="PS50943">
    <property type="entry name" value="HTH_CROC1"/>
    <property type="match status" value="1"/>
</dbReference>
<evidence type="ECO:0000256" key="1">
    <source>
        <dbReference type="SAM" id="MobiDB-lite"/>
    </source>
</evidence>
<proteinExistence type="predicted"/>
<comment type="caution">
    <text evidence="3">The sequence shown here is derived from an EMBL/GenBank/DDBJ whole genome shotgun (WGS) entry which is preliminary data.</text>
</comment>
<dbReference type="Proteomes" id="UP000248132">
    <property type="component" value="Unassembled WGS sequence"/>
</dbReference>
<feature type="region of interest" description="Disordered" evidence="1">
    <location>
        <begin position="162"/>
        <end position="187"/>
    </location>
</feature>
<sequence>MKLYDRIKSRREELNMSQEELAAKMGYKSRSSINKIELGKSDIPQSKIASFAKALQTTPAYLMGWTSDDQNTKKEIETKCDLSSINEYKNVFKQFSFSIYRCGGYQPVYRVLDEKNGTIFEKVTEPVLYDLLTFINNNANFIRNEIYRRIETNIKDSKDEPYLAAAHNDAPMTEEEEGLMRQDLDEL</sequence>
<evidence type="ECO:0000313" key="3">
    <source>
        <dbReference type="EMBL" id="PYG90167.1"/>
    </source>
</evidence>
<evidence type="ECO:0000313" key="4">
    <source>
        <dbReference type="Proteomes" id="UP000248132"/>
    </source>
</evidence>
<keyword evidence="4" id="KW-1185">Reference proteome</keyword>
<feature type="domain" description="HTH cro/C1-type" evidence="2">
    <location>
        <begin position="7"/>
        <end position="62"/>
    </location>
</feature>